<comment type="caution">
    <text evidence="9">The sequence shown here is derived from an EMBL/GenBank/DDBJ whole genome shotgun (WGS) entry which is preliminary data.</text>
</comment>
<dbReference type="STRING" id="458.Lrub_2203"/>
<keyword evidence="10" id="KW-1185">Reference proteome</keyword>
<evidence type="ECO:0000256" key="2">
    <source>
        <dbReference type="ARBA" id="ARBA00007353"/>
    </source>
</evidence>
<protein>
    <submittedName>
        <fullName evidence="9">Multi-copper polyphenol oxidoreductase laccase</fullName>
    </submittedName>
</protein>
<sequence>MAYLNFPLESLITVRNVHSNQVVVIDDLSLEYHKIDADEMVTQRKNIVLASDTGDCPIILFSDE</sequence>
<comment type="catalytic activity">
    <reaction evidence="1">
        <text>inosine + phosphate = alpha-D-ribose 1-phosphate + hypoxanthine</text>
        <dbReference type="Rhea" id="RHEA:27646"/>
        <dbReference type="ChEBI" id="CHEBI:17368"/>
        <dbReference type="ChEBI" id="CHEBI:17596"/>
        <dbReference type="ChEBI" id="CHEBI:43474"/>
        <dbReference type="ChEBI" id="CHEBI:57720"/>
        <dbReference type="EC" id="2.4.2.1"/>
    </reaction>
    <physiologicalReaction direction="left-to-right" evidence="1">
        <dbReference type="Rhea" id="RHEA:27647"/>
    </physiologicalReaction>
</comment>
<dbReference type="GO" id="GO:0046872">
    <property type="term" value="F:metal ion binding"/>
    <property type="evidence" value="ECO:0007669"/>
    <property type="project" value="UniProtKB-KW"/>
</dbReference>
<evidence type="ECO:0000256" key="5">
    <source>
        <dbReference type="ARBA" id="ARBA00022833"/>
    </source>
</evidence>
<evidence type="ECO:0000256" key="8">
    <source>
        <dbReference type="ARBA" id="ARBA00049893"/>
    </source>
</evidence>
<keyword evidence="4" id="KW-0479">Metal-binding</keyword>
<proteinExistence type="inferred from homology"/>
<dbReference type="PATRIC" id="fig|458.5.peg.2298"/>
<dbReference type="Proteomes" id="UP000054608">
    <property type="component" value="Unassembled WGS sequence"/>
</dbReference>
<dbReference type="SUPFAM" id="SSF64438">
    <property type="entry name" value="CNF1/YfiH-like putative cysteine hydrolases"/>
    <property type="match status" value="1"/>
</dbReference>
<dbReference type="InterPro" id="IPR038371">
    <property type="entry name" value="Cu_polyphenol_OxRdtase_sf"/>
</dbReference>
<evidence type="ECO:0000313" key="10">
    <source>
        <dbReference type="Proteomes" id="UP000054608"/>
    </source>
</evidence>
<dbReference type="Pfam" id="PF02578">
    <property type="entry name" value="Cu-oxidase_4"/>
    <property type="match status" value="1"/>
</dbReference>
<evidence type="ECO:0000313" key="9">
    <source>
        <dbReference type="EMBL" id="KTD47281.1"/>
    </source>
</evidence>
<evidence type="ECO:0000256" key="3">
    <source>
        <dbReference type="ARBA" id="ARBA00022679"/>
    </source>
</evidence>
<comment type="catalytic activity">
    <reaction evidence="8">
        <text>S-methyl-5'-thioadenosine + phosphate = 5-(methylsulfanyl)-alpha-D-ribose 1-phosphate + adenine</text>
        <dbReference type="Rhea" id="RHEA:11852"/>
        <dbReference type="ChEBI" id="CHEBI:16708"/>
        <dbReference type="ChEBI" id="CHEBI:17509"/>
        <dbReference type="ChEBI" id="CHEBI:43474"/>
        <dbReference type="ChEBI" id="CHEBI:58533"/>
        <dbReference type="EC" id="2.4.2.28"/>
    </reaction>
    <physiologicalReaction direction="left-to-right" evidence="8">
        <dbReference type="Rhea" id="RHEA:11853"/>
    </physiologicalReaction>
</comment>
<comment type="catalytic activity">
    <reaction evidence="7">
        <text>adenosine + phosphate = alpha-D-ribose 1-phosphate + adenine</text>
        <dbReference type="Rhea" id="RHEA:27642"/>
        <dbReference type="ChEBI" id="CHEBI:16335"/>
        <dbReference type="ChEBI" id="CHEBI:16708"/>
        <dbReference type="ChEBI" id="CHEBI:43474"/>
        <dbReference type="ChEBI" id="CHEBI:57720"/>
        <dbReference type="EC" id="2.4.2.1"/>
    </reaction>
    <physiologicalReaction direction="left-to-right" evidence="7">
        <dbReference type="Rhea" id="RHEA:27643"/>
    </physiologicalReaction>
</comment>
<comment type="similarity">
    <text evidence="2">Belongs to the purine nucleoside phosphorylase YfiH/LACC1 family.</text>
</comment>
<evidence type="ECO:0000256" key="4">
    <source>
        <dbReference type="ARBA" id="ARBA00022723"/>
    </source>
</evidence>
<dbReference type="InterPro" id="IPR003730">
    <property type="entry name" value="Cu_polyphenol_OxRdtase"/>
</dbReference>
<organism evidence="9 10">
    <name type="scientific">Legionella rubrilucens</name>
    <dbReference type="NCBI Taxonomy" id="458"/>
    <lineage>
        <taxon>Bacteria</taxon>
        <taxon>Pseudomonadati</taxon>
        <taxon>Pseudomonadota</taxon>
        <taxon>Gammaproteobacteria</taxon>
        <taxon>Legionellales</taxon>
        <taxon>Legionellaceae</taxon>
        <taxon>Legionella</taxon>
    </lineage>
</organism>
<keyword evidence="3" id="KW-0808">Transferase</keyword>
<evidence type="ECO:0000256" key="7">
    <source>
        <dbReference type="ARBA" id="ARBA00048968"/>
    </source>
</evidence>
<evidence type="ECO:0000256" key="1">
    <source>
        <dbReference type="ARBA" id="ARBA00000553"/>
    </source>
</evidence>
<name>A0A0W0XRF0_9GAMM</name>
<accession>A0A0W0XRF0</accession>
<reference evidence="9 10" key="1">
    <citation type="submission" date="2015-11" db="EMBL/GenBank/DDBJ databases">
        <title>Genomic analysis of 38 Legionella species identifies large and diverse effector repertoires.</title>
        <authorList>
            <person name="Burstein D."/>
            <person name="Amaro F."/>
            <person name="Zusman T."/>
            <person name="Lifshitz Z."/>
            <person name="Cohen O."/>
            <person name="Gilbert J.A."/>
            <person name="Pupko T."/>
            <person name="Shuman H.A."/>
            <person name="Segal G."/>
        </authorList>
    </citation>
    <scope>NUCLEOTIDE SEQUENCE [LARGE SCALE GENOMIC DNA]</scope>
    <source>
        <strain evidence="9 10">WA-270A-C2</strain>
    </source>
</reference>
<dbReference type="InterPro" id="IPR011324">
    <property type="entry name" value="Cytotoxic_necrot_fac-like_cat"/>
</dbReference>
<gene>
    <name evidence="9" type="ORF">Lrub_2203</name>
</gene>
<dbReference type="AlphaFoldDB" id="A0A0W0XRF0"/>
<dbReference type="EMBL" id="LNYT01000020">
    <property type="protein sequence ID" value="KTD47281.1"/>
    <property type="molecule type" value="Genomic_DNA"/>
</dbReference>
<evidence type="ECO:0000256" key="6">
    <source>
        <dbReference type="ARBA" id="ARBA00047989"/>
    </source>
</evidence>
<dbReference type="Gene3D" id="3.60.140.10">
    <property type="entry name" value="CNF1/YfiH-like putative cysteine hydrolases"/>
    <property type="match status" value="1"/>
</dbReference>
<comment type="catalytic activity">
    <reaction evidence="6">
        <text>adenosine + H2O + H(+) = inosine + NH4(+)</text>
        <dbReference type="Rhea" id="RHEA:24408"/>
        <dbReference type="ChEBI" id="CHEBI:15377"/>
        <dbReference type="ChEBI" id="CHEBI:15378"/>
        <dbReference type="ChEBI" id="CHEBI:16335"/>
        <dbReference type="ChEBI" id="CHEBI:17596"/>
        <dbReference type="ChEBI" id="CHEBI:28938"/>
        <dbReference type="EC" id="3.5.4.4"/>
    </reaction>
    <physiologicalReaction direction="left-to-right" evidence="6">
        <dbReference type="Rhea" id="RHEA:24409"/>
    </physiologicalReaction>
</comment>
<keyword evidence="5" id="KW-0862">Zinc</keyword>
<dbReference type="GO" id="GO:0017061">
    <property type="term" value="F:S-methyl-5-thioadenosine phosphorylase activity"/>
    <property type="evidence" value="ECO:0007669"/>
    <property type="project" value="UniProtKB-EC"/>
</dbReference>